<proteinExistence type="predicted"/>
<dbReference type="RefSeq" id="WP_276093323.1">
    <property type="nucleotide sequence ID" value="NZ_JARJBC010000005.1"/>
</dbReference>
<sequence>MVLFQIQRCSALPTGEAWSRLTRWERHGAHMPLTRVVVTTSPPTRVGTRFAARTGVGAIGFDDPMEVVLWDPPAGGTCGLCRLEKRGSVVSGWATIEVCPRGTGCWIQWREDLRVRWLPSVFDRPVRWIAKRVFDRVLDALLRE</sequence>
<keyword evidence="2" id="KW-1185">Reference proteome</keyword>
<dbReference type="Gene3D" id="3.30.530.20">
    <property type="match status" value="1"/>
</dbReference>
<accession>A0ABT5ZJI6</accession>
<evidence type="ECO:0000313" key="1">
    <source>
        <dbReference type="EMBL" id="MDF3289821.1"/>
    </source>
</evidence>
<reference evidence="1 2" key="1">
    <citation type="submission" date="2023-03" db="EMBL/GenBank/DDBJ databases">
        <title>Draft genome sequence of Streptomyces sp. RB6PN23 isolated from peat swamp forest in Thailand.</title>
        <authorList>
            <person name="Klaysubun C."/>
            <person name="Duangmal K."/>
        </authorList>
    </citation>
    <scope>NUCLEOTIDE SEQUENCE [LARGE SCALE GENOMIC DNA]</scope>
    <source>
        <strain evidence="1 2">RB6PN23</strain>
    </source>
</reference>
<dbReference type="InterPro" id="IPR023393">
    <property type="entry name" value="START-like_dom_sf"/>
</dbReference>
<gene>
    <name evidence="1" type="ORF">P3G67_11340</name>
</gene>
<name>A0ABT5ZJI6_9ACTN</name>
<dbReference type="SUPFAM" id="SSF55961">
    <property type="entry name" value="Bet v1-like"/>
    <property type="match status" value="1"/>
</dbReference>
<organism evidence="1 2">
    <name type="scientific">Streptomyces silvisoli</name>
    <dbReference type="NCBI Taxonomy" id="3034235"/>
    <lineage>
        <taxon>Bacteria</taxon>
        <taxon>Bacillati</taxon>
        <taxon>Actinomycetota</taxon>
        <taxon>Actinomycetes</taxon>
        <taxon>Kitasatosporales</taxon>
        <taxon>Streptomycetaceae</taxon>
        <taxon>Streptomyces</taxon>
    </lineage>
</organism>
<comment type="caution">
    <text evidence="1">The sequence shown here is derived from an EMBL/GenBank/DDBJ whole genome shotgun (WGS) entry which is preliminary data.</text>
</comment>
<dbReference type="EMBL" id="JARJBC010000005">
    <property type="protein sequence ID" value="MDF3289821.1"/>
    <property type="molecule type" value="Genomic_DNA"/>
</dbReference>
<protein>
    <submittedName>
        <fullName evidence="1">SRPBCC family protein</fullName>
    </submittedName>
</protein>
<evidence type="ECO:0000313" key="2">
    <source>
        <dbReference type="Proteomes" id="UP001216579"/>
    </source>
</evidence>
<dbReference type="Proteomes" id="UP001216579">
    <property type="component" value="Unassembled WGS sequence"/>
</dbReference>